<sequence length="116" mass="12916">MPTEELLRPPVFGSWFCFALGPQDSLSMLSSLPRVGCPFVLGLCRLRRRNWLWLMPVDLIGVVSFLLCQIPSSVIPQPDFPIHIDALPHFLDESLDNMDDTSSAVYSRTTPPATSA</sequence>
<dbReference type="EMBL" id="JAACJJ010000029">
    <property type="protein sequence ID" value="KAF5319592.1"/>
    <property type="molecule type" value="Genomic_DNA"/>
</dbReference>
<accession>A0A8H5BAF3</accession>
<protein>
    <submittedName>
        <fullName evidence="1">Uncharacterized protein</fullName>
    </submittedName>
</protein>
<evidence type="ECO:0000313" key="1">
    <source>
        <dbReference type="EMBL" id="KAF5319592.1"/>
    </source>
</evidence>
<reference evidence="1 2" key="1">
    <citation type="journal article" date="2020" name="ISME J.">
        <title>Uncovering the hidden diversity of litter-decomposition mechanisms in mushroom-forming fungi.</title>
        <authorList>
            <person name="Floudas D."/>
            <person name="Bentzer J."/>
            <person name="Ahren D."/>
            <person name="Johansson T."/>
            <person name="Persson P."/>
            <person name="Tunlid A."/>
        </authorList>
    </citation>
    <scope>NUCLEOTIDE SEQUENCE [LARGE SCALE GENOMIC DNA]</scope>
    <source>
        <strain evidence="1 2">CBS 101986</strain>
    </source>
</reference>
<proteinExistence type="predicted"/>
<dbReference type="AlphaFoldDB" id="A0A8H5BAF3"/>
<comment type="caution">
    <text evidence="1">The sequence shown here is derived from an EMBL/GenBank/DDBJ whole genome shotgun (WGS) entry which is preliminary data.</text>
</comment>
<evidence type="ECO:0000313" key="2">
    <source>
        <dbReference type="Proteomes" id="UP000567179"/>
    </source>
</evidence>
<organism evidence="1 2">
    <name type="scientific">Psilocybe cf. subviscida</name>
    <dbReference type="NCBI Taxonomy" id="2480587"/>
    <lineage>
        <taxon>Eukaryota</taxon>
        <taxon>Fungi</taxon>
        <taxon>Dikarya</taxon>
        <taxon>Basidiomycota</taxon>
        <taxon>Agaricomycotina</taxon>
        <taxon>Agaricomycetes</taxon>
        <taxon>Agaricomycetidae</taxon>
        <taxon>Agaricales</taxon>
        <taxon>Agaricineae</taxon>
        <taxon>Strophariaceae</taxon>
        <taxon>Psilocybe</taxon>
    </lineage>
</organism>
<dbReference type="Proteomes" id="UP000567179">
    <property type="component" value="Unassembled WGS sequence"/>
</dbReference>
<name>A0A8H5BAF3_9AGAR</name>
<keyword evidence="2" id="KW-1185">Reference proteome</keyword>
<gene>
    <name evidence="1" type="ORF">D9619_008379</name>
</gene>